<dbReference type="RefSeq" id="WP_088908660.1">
    <property type="nucleotide sequence ID" value="NZ_CP018145.1"/>
</dbReference>
<dbReference type="GO" id="GO:0005886">
    <property type="term" value="C:plasma membrane"/>
    <property type="evidence" value="ECO:0007669"/>
    <property type="project" value="UniProtKB-SubCell"/>
</dbReference>
<keyword evidence="2" id="KW-1003">Cell membrane</keyword>
<evidence type="ECO:0000256" key="2">
    <source>
        <dbReference type="ARBA" id="ARBA00022475"/>
    </source>
</evidence>
<name>A0A220MIU0_9BACL</name>
<organism evidence="8 9">
    <name type="scientific">Brevibacillus formosus</name>
    <dbReference type="NCBI Taxonomy" id="54913"/>
    <lineage>
        <taxon>Bacteria</taxon>
        <taxon>Bacillati</taxon>
        <taxon>Bacillota</taxon>
        <taxon>Bacilli</taxon>
        <taxon>Bacillales</taxon>
        <taxon>Paenibacillaceae</taxon>
        <taxon>Brevibacillus</taxon>
    </lineage>
</organism>
<dbReference type="PANTHER" id="PTHR33885:SF3">
    <property type="entry name" value="PHAGE SHOCK PROTEIN C"/>
    <property type="match status" value="1"/>
</dbReference>
<evidence type="ECO:0000256" key="4">
    <source>
        <dbReference type="ARBA" id="ARBA00022989"/>
    </source>
</evidence>
<dbReference type="EMBL" id="CP018145">
    <property type="protein sequence ID" value="ASJ54957.1"/>
    <property type="molecule type" value="Genomic_DNA"/>
</dbReference>
<keyword evidence="5 6" id="KW-0472">Membrane</keyword>
<protein>
    <submittedName>
        <fullName evidence="8">Stress-responsive transcriptional regulator</fullName>
    </submittedName>
</protein>
<dbReference type="Proteomes" id="UP000197781">
    <property type="component" value="Chromosome"/>
</dbReference>
<comment type="subcellular location">
    <subcellularLocation>
        <location evidence="1">Cell membrane</location>
        <topology evidence="1">Single-pass membrane protein</topology>
    </subcellularLocation>
</comment>
<proteinExistence type="predicted"/>
<accession>A0A220MIU0</accession>
<sequence length="116" mass="13544">MMERRLYRSHHDKRLFGVCGGVAQFLRIDSTLVRIGVVVLTVFTGVPILLYLLMAMIMPKETQWSYASDSFPMYDVPYSGHARMNDLDQEIDRLEKRALVQEVYRLREELGKYKGL</sequence>
<evidence type="ECO:0000313" key="9">
    <source>
        <dbReference type="Proteomes" id="UP000197781"/>
    </source>
</evidence>
<dbReference type="Pfam" id="PF04024">
    <property type="entry name" value="PspC"/>
    <property type="match status" value="1"/>
</dbReference>
<dbReference type="InterPro" id="IPR052027">
    <property type="entry name" value="PspC"/>
</dbReference>
<evidence type="ECO:0000256" key="1">
    <source>
        <dbReference type="ARBA" id="ARBA00004162"/>
    </source>
</evidence>
<gene>
    <name evidence="8" type="ORF">BP422_16135</name>
</gene>
<feature type="domain" description="Phage shock protein PspC N-terminal" evidence="7">
    <location>
        <begin position="4"/>
        <end position="61"/>
    </location>
</feature>
<evidence type="ECO:0000256" key="3">
    <source>
        <dbReference type="ARBA" id="ARBA00022692"/>
    </source>
</evidence>
<dbReference type="InterPro" id="IPR007168">
    <property type="entry name" value="Phageshock_PspC_N"/>
</dbReference>
<evidence type="ECO:0000256" key="5">
    <source>
        <dbReference type="ARBA" id="ARBA00023136"/>
    </source>
</evidence>
<evidence type="ECO:0000313" key="8">
    <source>
        <dbReference type="EMBL" id="ASJ54957.1"/>
    </source>
</evidence>
<dbReference type="KEGG" id="bfm:BP422_16135"/>
<evidence type="ECO:0000256" key="6">
    <source>
        <dbReference type="SAM" id="Phobius"/>
    </source>
</evidence>
<feature type="transmembrane region" description="Helical" evidence="6">
    <location>
        <begin position="32"/>
        <end position="53"/>
    </location>
</feature>
<dbReference type="AlphaFoldDB" id="A0A220MIU0"/>
<dbReference type="PANTHER" id="PTHR33885">
    <property type="entry name" value="PHAGE SHOCK PROTEIN C"/>
    <property type="match status" value="1"/>
</dbReference>
<evidence type="ECO:0000259" key="7">
    <source>
        <dbReference type="Pfam" id="PF04024"/>
    </source>
</evidence>
<keyword evidence="4 6" id="KW-1133">Transmembrane helix</keyword>
<reference evidence="8 9" key="1">
    <citation type="submission" date="2016-11" db="EMBL/GenBank/DDBJ databases">
        <authorList>
            <person name="Jaros S."/>
            <person name="Januszkiewicz K."/>
            <person name="Wedrychowicz H."/>
        </authorList>
    </citation>
    <scope>NUCLEOTIDE SEQUENCE [LARGE SCALE GENOMIC DNA]</scope>
    <source>
        <strain evidence="8 9">NF2</strain>
    </source>
</reference>
<keyword evidence="3 6" id="KW-0812">Transmembrane</keyword>